<evidence type="ECO:0000313" key="3">
    <source>
        <dbReference type="EMBL" id="XBT79900.1"/>
    </source>
</evidence>
<dbReference type="InterPro" id="IPR000653">
    <property type="entry name" value="DegT/StrS_aminotransferase"/>
</dbReference>
<gene>
    <name evidence="3" type="ORF">ABIH81_19815</name>
</gene>
<dbReference type="RefSeq" id="WP_349876390.1">
    <property type="nucleotide sequence ID" value="NZ_CP157974.1"/>
</dbReference>
<dbReference type="InterPro" id="IPR015421">
    <property type="entry name" value="PyrdxlP-dep_Trfase_major"/>
</dbReference>
<dbReference type="EMBL" id="CP157974">
    <property type="protein sequence ID" value="XBT79900.1"/>
    <property type="molecule type" value="Genomic_DNA"/>
</dbReference>
<sequence>MSETPAVLGGNPIVNPDSEPGWPLSGAIETAALTEVTESGQWVGFGHIPAKWRAILEQVVADTTGYRYGIGQPNGTLAIASGVRSQLRARGRDWAQGRDQVLVADLTHASAHHGVRLGVASELGRAPELVPIDARSDATMDSDVVADYLSRHADRVLAVVPATMYGNFGAIEQIVELGERHGVLVHHDNALGGAARYDGRRALTASISAHGEGKATPSCEGGLVVSSDPHVAALVRADTDCGNGPGRFDPIPYADFGPIPAGNQRMGEQPAVLMLVQWLRAMHSRLQVRESRRLVTNLVQDPGLFSTPVLRVPPTDAEYPPFFSLHMECTDALESELGLTPDDLRVALTAEGIWAEAGFVPTHRDPAWQDIVAGTGLTYSGSTRVYERAIFIHNKFMRHPDFATWMAEILERVKDHAGELAGISKRIPGAGEKRHKNPIVRRHHHR</sequence>
<dbReference type="InterPro" id="IPR015424">
    <property type="entry name" value="PyrdxlP-dep_Trfase"/>
</dbReference>
<proteinExistence type="inferred from homology"/>
<dbReference type="AlphaFoldDB" id="A0AAU7QX53"/>
<feature type="region of interest" description="Disordered" evidence="2">
    <location>
        <begin position="1"/>
        <end position="21"/>
    </location>
</feature>
<keyword evidence="3" id="KW-0808">Transferase</keyword>
<comment type="similarity">
    <text evidence="1">Belongs to the DegT/DnrJ/EryC1 family.</text>
</comment>
<protein>
    <submittedName>
        <fullName evidence="3">DegT/DnrJ/EryC1/StrS family aminotransferase</fullName>
    </submittedName>
</protein>
<dbReference type="GO" id="GO:0008483">
    <property type="term" value="F:transaminase activity"/>
    <property type="evidence" value="ECO:0007669"/>
    <property type="project" value="UniProtKB-KW"/>
</dbReference>
<dbReference type="SUPFAM" id="SSF53383">
    <property type="entry name" value="PLP-dependent transferases"/>
    <property type="match status" value="1"/>
</dbReference>
<dbReference type="Pfam" id="PF01041">
    <property type="entry name" value="DegT_DnrJ_EryC1"/>
    <property type="match status" value="1"/>
</dbReference>
<reference evidence="3" key="1">
    <citation type="submission" date="2024-06" db="EMBL/GenBank/DDBJ databases">
        <title>Micromonospora sp. strain HUAS YX12 genome sequences.</title>
        <authorList>
            <person name="Mo P."/>
        </authorList>
    </citation>
    <scope>NUCLEOTIDE SEQUENCE</scope>
    <source>
        <strain evidence="3">HUAS YX12</strain>
    </source>
</reference>
<evidence type="ECO:0000256" key="1">
    <source>
        <dbReference type="RuleBase" id="RU004508"/>
    </source>
</evidence>
<keyword evidence="1" id="KW-0663">Pyridoxal phosphate</keyword>
<evidence type="ECO:0000256" key="2">
    <source>
        <dbReference type="SAM" id="MobiDB-lite"/>
    </source>
</evidence>
<keyword evidence="3" id="KW-0032">Aminotransferase</keyword>
<dbReference type="Gene3D" id="3.40.640.10">
    <property type="entry name" value="Type I PLP-dependent aspartate aminotransferase-like (Major domain)"/>
    <property type="match status" value="1"/>
</dbReference>
<accession>A0AAU7QX53</accession>
<organism evidence="3">
    <name type="scientific">Micromonospora sp. HUAS YX12</name>
    <dbReference type="NCBI Taxonomy" id="3156396"/>
    <lineage>
        <taxon>Bacteria</taxon>
        <taxon>Bacillati</taxon>
        <taxon>Actinomycetota</taxon>
        <taxon>Actinomycetes</taxon>
        <taxon>Micromonosporales</taxon>
        <taxon>Micromonosporaceae</taxon>
        <taxon>Micromonospora</taxon>
    </lineage>
</organism>
<name>A0AAU7QX53_9ACTN</name>